<gene>
    <name evidence="1" type="ORF">GD578_19670</name>
</gene>
<proteinExistence type="predicted"/>
<geneLocation type="plasmid" evidence="1 2">
    <name>pAC1530</name>
</geneLocation>
<evidence type="ECO:0000313" key="2">
    <source>
        <dbReference type="Proteomes" id="UP000325778"/>
    </source>
</evidence>
<dbReference type="AlphaFoldDB" id="A0AB37D1L1"/>
<evidence type="ECO:0008006" key="3">
    <source>
        <dbReference type="Google" id="ProtNLM"/>
    </source>
</evidence>
<dbReference type="RefSeq" id="WP_061403621.1">
    <property type="nucleotide sequence ID" value="NZ_CP045561.1"/>
</dbReference>
<keyword evidence="1" id="KW-0614">Plasmid</keyword>
<accession>A0AB37D1L1</accession>
<organism evidence="1 2">
    <name type="scientific">Acinetobacter nosocomialis</name>
    <dbReference type="NCBI Taxonomy" id="106654"/>
    <lineage>
        <taxon>Bacteria</taxon>
        <taxon>Pseudomonadati</taxon>
        <taxon>Pseudomonadota</taxon>
        <taxon>Gammaproteobacteria</taxon>
        <taxon>Moraxellales</taxon>
        <taxon>Moraxellaceae</taxon>
        <taxon>Acinetobacter</taxon>
        <taxon>Acinetobacter calcoaceticus/baumannii complex</taxon>
    </lineage>
</organism>
<reference evidence="1 2" key="1">
    <citation type="journal article" date="2021" name="MSphere">
        <title>Complete Genome Sequencing of Acinetobacter baumannii AC1633 and Acinetobacter nosocomialis AC1530 Unveils a Large Multidrug-Resistant Plasmid Encoding the NDM-1 and OXA-58 Carbapenemases.</title>
        <authorList>
            <person name="Alattraqchi A.G."/>
            <person name="Mohd Rani F."/>
            <person name="A. Rahman N.I."/>
            <person name="Ismail S."/>
            <person name="Cleary D.W."/>
            <person name="Clarke S.C."/>
            <person name="Yeo C.C."/>
        </authorList>
    </citation>
    <scope>NUCLEOTIDE SEQUENCE [LARGE SCALE GENOMIC DNA]</scope>
    <source>
        <strain evidence="1 2">AC1530</strain>
        <plasmid evidence="1">pAC1530</plasmid>
    </source>
</reference>
<protein>
    <recommendedName>
        <fullName evidence="3">Phage protein</fullName>
    </recommendedName>
</protein>
<evidence type="ECO:0000313" key="1">
    <source>
        <dbReference type="EMBL" id="QGA46102.1"/>
    </source>
</evidence>
<dbReference type="EMBL" id="CP045561">
    <property type="protein sequence ID" value="QGA46102.1"/>
    <property type="molecule type" value="Genomic_DNA"/>
</dbReference>
<sequence>MKTNTHELFNTINHEHIGRELKEILVAECEDGRWFVENNWGDVDFEQIDGISNPHISPYINPKFFNNEDDVMAYAISIIRTVIPNFELDRDEQ</sequence>
<name>A0AB37D1L1_ACINO</name>
<dbReference type="Proteomes" id="UP000325778">
    <property type="component" value="Plasmid pAC1530"/>
</dbReference>